<dbReference type="GO" id="GO:0007059">
    <property type="term" value="P:chromosome segregation"/>
    <property type="evidence" value="ECO:0007669"/>
    <property type="project" value="InterPro"/>
</dbReference>
<organism evidence="6 7">
    <name type="scientific">Colocasia esculenta</name>
    <name type="common">Wild taro</name>
    <name type="synonym">Arum esculentum</name>
    <dbReference type="NCBI Taxonomy" id="4460"/>
    <lineage>
        <taxon>Eukaryota</taxon>
        <taxon>Viridiplantae</taxon>
        <taxon>Streptophyta</taxon>
        <taxon>Embryophyta</taxon>
        <taxon>Tracheophyta</taxon>
        <taxon>Spermatophyta</taxon>
        <taxon>Magnoliopsida</taxon>
        <taxon>Liliopsida</taxon>
        <taxon>Araceae</taxon>
        <taxon>Aroideae</taxon>
        <taxon>Colocasieae</taxon>
        <taxon>Colocasia</taxon>
    </lineage>
</organism>
<proteinExistence type="inferred from homology"/>
<evidence type="ECO:0000256" key="5">
    <source>
        <dbReference type="SAM" id="Coils"/>
    </source>
</evidence>
<dbReference type="GO" id="GO:0072686">
    <property type="term" value="C:mitotic spindle"/>
    <property type="evidence" value="ECO:0007669"/>
    <property type="project" value="TreeGrafter"/>
</dbReference>
<dbReference type="OrthoDB" id="5962at2759"/>
<dbReference type="Proteomes" id="UP000652761">
    <property type="component" value="Unassembled WGS sequence"/>
</dbReference>
<evidence type="ECO:0000256" key="4">
    <source>
        <dbReference type="ARBA" id="ARBA00075755"/>
    </source>
</evidence>
<dbReference type="EMBL" id="NMUH01003212">
    <property type="protein sequence ID" value="MQM04419.1"/>
    <property type="molecule type" value="Genomic_DNA"/>
</dbReference>
<dbReference type="GO" id="GO:0031110">
    <property type="term" value="P:regulation of microtubule polymerization or depolymerization"/>
    <property type="evidence" value="ECO:0007669"/>
    <property type="project" value="TreeGrafter"/>
</dbReference>
<dbReference type="GO" id="GO:0000278">
    <property type="term" value="P:mitotic cell cycle"/>
    <property type="evidence" value="ECO:0007669"/>
    <property type="project" value="TreeGrafter"/>
</dbReference>
<evidence type="ECO:0000313" key="6">
    <source>
        <dbReference type="EMBL" id="MQM04419.1"/>
    </source>
</evidence>
<accession>A0A843W546</accession>
<name>A0A843W546_COLES</name>
<dbReference type="FunFam" id="1.10.10.1890:FF:000002">
    <property type="entry name" value="Spindle and kinetochore-associated protein 1"/>
    <property type="match status" value="1"/>
</dbReference>
<dbReference type="AlphaFoldDB" id="A0A843W546"/>
<feature type="coiled-coil region" evidence="5">
    <location>
        <begin position="49"/>
        <end position="83"/>
    </location>
</feature>
<dbReference type="GO" id="GO:0051301">
    <property type="term" value="P:cell division"/>
    <property type="evidence" value="ECO:0007669"/>
    <property type="project" value="InterPro"/>
</dbReference>
<comment type="caution">
    <text evidence="6">The sequence shown here is derived from an EMBL/GenBank/DDBJ whole genome shotgun (WGS) entry which is preliminary data.</text>
</comment>
<dbReference type="Gene3D" id="1.10.10.1890">
    <property type="entry name" value="Ska1 microtubule binding domain-like"/>
    <property type="match status" value="1"/>
</dbReference>
<dbReference type="InterPro" id="IPR009829">
    <property type="entry name" value="SKA1"/>
</dbReference>
<protein>
    <recommendedName>
        <fullName evidence="3">SKA complex subunit 1 homolog</fullName>
    </recommendedName>
    <alternativeName>
        <fullName evidence="4">Spindle and kinetochore-associated protein 1 homolog</fullName>
    </alternativeName>
</protein>
<gene>
    <name evidence="6" type="ORF">Taro_037217</name>
</gene>
<evidence type="ECO:0000313" key="7">
    <source>
        <dbReference type="Proteomes" id="UP000652761"/>
    </source>
</evidence>
<dbReference type="GO" id="GO:0008017">
    <property type="term" value="F:microtubule binding"/>
    <property type="evidence" value="ECO:0007669"/>
    <property type="project" value="InterPro"/>
</dbReference>
<keyword evidence="2 5" id="KW-0175">Coiled coil</keyword>
<dbReference type="InterPro" id="IPR042031">
    <property type="entry name" value="SKA1_MBD_sf"/>
</dbReference>
<evidence type="ECO:0000256" key="1">
    <source>
        <dbReference type="ARBA" id="ARBA00006836"/>
    </source>
</evidence>
<dbReference type="GO" id="GO:0005876">
    <property type="term" value="C:spindle microtubule"/>
    <property type="evidence" value="ECO:0007669"/>
    <property type="project" value="TreeGrafter"/>
</dbReference>
<reference evidence="6" key="1">
    <citation type="submission" date="2017-07" db="EMBL/GenBank/DDBJ databases">
        <title>Taro Niue Genome Assembly and Annotation.</title>
        <authorList>
            <person name="Atibalentja N."/>
            <person name="Keating K."/>
            <person name="Fields C.J."/>
        </authorList>
    </citation>
    <scope>NUCLEOTIDE SEQUENCE</scope>
    <source>
        <strain evidence="6">Niue_2</strain>
        <tissue evidence="6">Leaf</tissue>
    </source>
</reference>
<dbReference type="PANTHER" id="PTHR28573">
    <property type="entry name" value="SPINDLE AND KINETOCHORE-ASSOCIATED PROTEIN 1"/>
    <property type="match status" value="1"/>
</dbReference>
<comment type="similarity">
    <text evidence="1">Belongs to the SKA1 family.</text>
</comment>
<dbReference type="SMR" id="A0A843W546"/>
<evidence type="ECO:0000256" key="2">
    <source>
        <dbReference type="ARBA" id="ARBA00023054"/>
    </source>
</evidence>
<dbReference type="Pfam" id="PF07160">
    <property type="entry name" value="SKA1"/>
    <property type="match status" value="1"/>
</dbReference>
<dbReference type="GO" id="GO:0000940">
    <property type="term" value="C:outer kinetochore"/>
    <property type="evidence" value="ECO:0007669"/>
    <property type="project" value="TreeGrafter"/>
</dbReference>
<dbReference type="PANTHER" id="PTHR28573:SF1">
    <property type="entry name" value="SPINDLE AND KINETOCHORE-ASSOCIATED PROTEIN 1"/>
    <property type="match status" value="1"/>
</dbReference>
<sequence length="271" mass="30192">MDLKDAGASLDSLIASFNARIVELQELVLARNMHPASSIPDLAAVDATLTMIESQIQSIKDRLQEEKDAIPKAKKLIEQSQRQQHKIQHMLTHMPSRMHGGLCVPAETPSRSAQMTSEYGYSTVPSSSMVIEEPCTKEKKGRTSAPRWYVTAKELDSLSSYMRGRLTLEKVNIAVNEMAAYAEATSSLIANPKKKLPEDVWEKALEVRDVAFSETVKGKFFFLETDMKGPGLKLDNTGKAIITVLRHLGRIQESRIGHHRVIVLQNLTNPL</sequence>
<evidence type="ECO:0000256" key="3">
    <source>
        <dbReference type="ARBA" id="ARBA00068507"/>
    </source>
</evidence>
<keyword evidence="7" id="KW-1185">Reference proteome</keyword>